<dbReference type="PANTHER" id="PTHR21683:SF3">
    <property type="entry name" value="CILIA AND FLAGELLA ASSOCIATED PROTEIN 100"/>
    <property type="match status" value="1"/>
</dbReference>
<feature type="region of interest" description="Disordered" evidence="2">
    <location>
        <begin position="727"/>
        <end position="772"/>
    </location>
</feature>
<feature type="compositionally biased region" description="Polar residues" evidence="2">
    <location>
        <begin position="752"/>
        <end position="765"/>
    </location>
</feature>
<keyword evidence="1" id="KW-0175">Coiled coil</keyword>
<reference evidence="3 4" key="1">
    <citation type="submission" date="2024-07" db="EMBL/GenBank/DDBJ databases">
        <title>Chromosome-level genome assembly of the water stick insect Ranatra chinensis (Heteroptera: Nepidae).</title>
        <authorList>
            <person name="Liu X."/>
        </authorList>
    </citation>
    <scope>NUCLEOTIDE SEQUENCE [LARGE SCALE GENOMIC DNA]</scope>
    <source>
        <strain evidence="3">Cailab_2021Rc</strain>
        <tissue evidence="3">Muscle</tissue>
    </source>
</reference>
<protein>
    <submittedName>
        <fullName evidence="3">Uncharacterized protein</fullName>
    </submittedName>
</protein>
<evidence type="ECO:0000256" key="2">
    <source>
        <dbReference type="SAM" id="MobiDB-lite"/>
    </source>
</evidence>
<dbReference type="PANTHER" id="PTHR21683">
    <property type="entry name" value="COILED-COIL DOMAIN-CONTAINING PROTEIN 42 LIKE-2-LIKE-RELATED"/>
    <property type="match status" value="1"/>
</dbReference>
<proteinExistence type="predicted"/>
<name>A0ABD0YT91_9HEMI</name>
<dbReference type="Proteomes" id="UP001558652">
    <property type="component" value="Unassembled WGS sequence"/>
</dbReference>
<comment type="caution">
    <text evidence="3">The sequence shown here is derived from an EMBL/GenBank/DDBJ whole genome shotgun (WGS) entry which is preliminary data.</text>
</comment>
<feature type="region of interest" description="Disordered" evidence="2">
    <location>
        <begin position="610"/>
        <end position="638"/>
    </location>
</feature>
<feature type="coiled-coil region" evidence="1">
    <location>
        <begin position="298"/>
        <end position="329"/>
    </location>
</feature>
<sequence length="772" mass="90807">MSSLSWQRDKRPRIVDLRASATKSECTTETSRKRPSSWSYRITSTCVHSSVSKQDRLATFQRLLEEFLEGLDPNAIHASSAATAQLVKERRDLIRVLSLELGLQPPKSRLKAPTIVDRIMHTSRGEKSTVSYFTACRRFEGRSDVRDILHESSPFAVPKVSFGKHEELSKEKKRPRRGGYLEPTFRGKQRADILERVFVPEDFSDLPQSKCDVDAHYFELVNGRRILRRFGRRTFVNQIRETFRVALTDAYVQDEIQHIKERDLLNKWNVSKLDQQYDKFTITYDQFLSEDFSKTTELVKAAQNMAAKRESKEKLAKEVEAKIRILKSSLMVGIQVWDTVKLCKEVLCHISPIQWQEDYDEKKKELIVWTQDLLKEVRQRYMAYREIDDVDLDVVEMLYDVSQDILELGPSMMFFEKTWQVEMVFREIELQNLRAMAHIAAIKELRNRLKCTSESVTSFFMDELKTIEDLMDNTENSLVYHRERSKYVEFVTRERMKDSFKDAYSGEKSLRAMALVQDLFENIIGANENNLDCVAMIRAIEKAFDEAWYQLSSVAAEELKMQYIMAVNKKKARLRAASRARQRRIQLERVLRTMKKSFRPPVAWTRLGKAPKMRSRPPRRYRKTRPVRTARDRQLEEEARKQRAERWERIKLFIDYSDEEDFEKYDGQFDLDEELKTIEEQSGTYGRGLSHWNETTAPQRQEKVISSAFDDVSSLGSDWLEWWEPRDDQSNRSDWWHPSETSKKLSRALQFRASTTNSSATMSRRNTTDDRN</sequence>
<keyword evidence="4" id="KW-1185">Reference proteome</keyword>
<dbReference type="EMBL" id="JBFDAA010000003">
    <property type="protein sequence ID" value="KAL1139172.1"/>
    <property type="molecule type" value="Genomic_DNA"/>
</dbReference>
<feature type="compositionally biased region" description="Basic residues" evidence="2">
    <location>
        <begin position="610"/>
        <end position="628"/>
    </location>
</feature>
<organism evidence="3 4">
    <name type="scientific">Ranatra chinensis</name>
    <dbReference type="NCBI Taxonomy" id="642074"/>
    <lineage>
        <taxon>Eukaryota</taxon>
        <taxon>Metazoa</taxon>
        <taxon>Ecdysozoa</taxon>
        <taxon>Arthropoda</taxon>
        <taxon>Hexapoda</taxon>
        <taxon>Insecta</taxon>
        <taxon>Pterygota</taxon>
        <taxon>Neoptera</taxon>
        <taxon>Paraneoptera</taxon>
        <taxon>Hemiptera</taxon>
        <taxon>Heteroptera</taxon>
        <taxon>Panheteroptera</taxon>
        <taxon>Nepomorpha</taxon>
        <taxon>Nepidae</taxon>
        <taxon>Ranatrinae</taxon>
        <taxon>Ranatra</taxon>
    </lineage>
</organism>
<evidence type="ECO:0000313" key="3">
    <source>
        <dbReference type="EMBL" id="KAL1139172.1"/>
    </source>
</evidence>
<feature type="compositionally biased region" description="Basic and acidic residues" evidence="2">
    <location>
        <begin position="629"/>
        <end position="638"/>
    </location>
</feature>
<evidence type="ECO:0000256" key="1">
    <source>
        <dbReference type="SAM" id="Coils"/>
    </source>
</evidence>
<evidence type="ECO:0000313" key="4">
    <source>
        <dbReference type="Proteomes" id="UP001558652"/>
    </source>
</evidence>
<gene>
    <name evidence="3" type="ORF">AAG570_009232</name>
</gene>
<accession>A0ABD0YT91</accession>
<dbReference type="AlphaFoldDB" id="A0ABD0YT91"/>
<dbReference type="InterPro" id="IPR051147">
    <property type="entry name" value="CFAP_domain-containing"/>
</dbReference>
<feature type="compositionally biased region" description="Basic and acidic residues" evidence="2">
    <location>
        <begin position="727"/>
        <end position="743"/>
    </location>
</feature>